<dbReference type="EMBL" id="MT141501">
    <property type="protein sequence ID" value="QJA63638.1"/>
    <property type="molecule type" value="Genomic_DNA"/>
</dbReference>
<evidence type="ECO:0000313" key="1">
    <source>
        <dbReference type="EMBL" id="QJA63638.1"/>
    </source>
</evidence>
<protein>
    <submittedName>
        <fullName evidence="2">Uncharacterized protein</fullName>
    </submittedName>
</protein>
<proteinExistence type="predicted"/>
<reference evidence="2" key="1">
    <citation type="submission" date="2020-03" db="EMBL/GenBank/DDBJ databases">
        <title>The deep terrestrial virosphere.</title>
        <authorList>
            <person name="Holmfeldt K."/>
            <person name="Nilsson E."/>
            <person name="Simone D."/>
            <person name="Lopez-Fernandez M."/>
            <person name="Wu X."/>
            <person name="de Brujin I."/>
            <person name="Lundin D."/>
            <person name="Andersson A."/>
            <person name="Bertilsson S."/>
            <person name="Dopson M."/>
        </authorList>
    </citation>
    <scope>NUCLEOTIDE SEQUENCE</scope>
    <source>
        <strain evidence="2">MM415A01347</strain>
        <strain evidence="1">MM415B00605</strain>
    </source>
</reference>
<organism evidence="2">
    <name type="scientific">viral metagenome</name>
    <dbReference type="NCBI Taxonomy" id="1070528"/>
    <lineage>
        <taxon>unclassified sequences</taxon>
        <taxon>metagenomes</taxon>
        <taxon>organismal metagenomes</taxon>
    </lineage>
</organism>
<sequence length="233" mass="25925">MKRRTVRNAYGGVSSEFEADKTSLEIRQSDQDRLDTNVGIIVKAYNRYSYDVKLVYNSEVLKYVGVTNAPETPYPLGKQVSLRYGHGNRYQIVVDGIVVITKPEEVGTGDSSSQQDQKSFKTYEMAQAYAFLRETAFVLSEDYASVRGTSYGTTYKNFMYRAKLHPDLSGAELHNTKIHDHSDDNNGGTTLAMTSLNPQSMSDTAALNNTIYFSTNVGKLVYKDALGGVNALY</sequence>
<dbReference type="AlphaFoldDB" id="A0A6M3K6A1"/>
<evidence type="ECO:0000313" key="2">
    <source>
        <dbReference type="EMBL" id="QJA77242.1"/>
    </source>
</evidence>
<dbReference type="EMBL" id="MT142271">
    <property type="protein sequence ID" value="QJA77242.1"/>
    <property type="molecule type" value="Genomic_DNA"/>
</dbReference>
<gene>
    <name evidence="2" type="ORF">MM415A01347_0014</name>
    <name evidence="1" type="ORF">MM415B00605_0047</name>
</gene>
<accession>A0A6M3K6A1</accession>
<name>A0A6M3K6A1_9ZZZZ</name>